<protein>
    <submittedName>
        <fullName evidence="2">Uncharacterized protein</fullName>
    </submittedName>
</protein>
<name>A0AAV7UJJ4_PLEWA</name>
<evidence type="ECO:0000313" key="3">
    <source>
        <dbReference type="Proteomes" id="UP001066276"/>
    </source>
</evidence>
<evidence type="ECO:0000256" key="1">
    <source>
        <dbReference type="SAM" id="MobiDB-lite"/>
    </source>
</evidence>
<organism evidence="2 3">
    <name type="scientific">Pleurodeles waltl</name>
    <name type="common">Iberian ribbed newt</name>
    <dbReference type="NCBI Taxonomy" id="8319"/>
    <lineage>
        <taxon>Eukaryota</taxon>
        <taxon>Metazoa</taxon>
        <taxon>Chordata</taxon>
        <taxon>Craniata</taxon>
        <taxon>Vertebrata</taxon>
        <taxon>Euteleostomi</taxon>
        <taxon>Amphibia</taxon>
        <taxon>Batrachia</taxon>
        <taxon>Caudata</taxon>
        <taxon>Salamandroidea</taxon>
        <taxon>Salamandridae</taxon>
        <taxon>Pleurodelinae</taxon>
        <taxon>Pleurodeles</taxon>
    </lineage>
</organism>
<dbReference type="Proteomes" id="UP001066276">
    <property type="component" value="Chromosome 3_1"/>
</dbReference>
<dbReference type="AlphaFoldDB" id="A0AAV7UJJ4"/>
<reference evidence="2" key="1">
    <citation type="journal article" date="2022" name="bioRxiv">
        <title>Sequencing and chromosome-scale assembly of the giantPleurodeles waltlgenome.</title>
        <authorList>
            <person name="Brown T."/>
            <person name="Elewa A."/>
            <person name="Iarovenko S."/>
            <person name="Subramanian E."/>
            <person name="Araus A.J."/>
            <person name="Petzold A."/>
            <person name="Susuki M."/>
            <person name="Suzuki K.-i.T."/>
            <person name="Hayashi T."/>
            <person name="Toyoda A."/>
            <person name="Oliveira C."/>
            <person name="Osipova E."/>
            <person name="Leigh N.D."/>
            <person name="Simon A."/>
            <person name="Yun M.H."/>
        </authorList>
    </citation>
    <scope>NUCLEOTIDE SEQUENCE</scope>
    <source>
        <strain evidence="2">20211129_DDA</strain>
        <tissue evidence="2">Liver</tissue>
    </source>
</reference>
<evidence type="ECO:0000313" key="2">
    <source>
        <dbReference type="EMBL" id="KAJ1188654.1"/>
    </source>
</evidence>
<accession>A0AAV7UJJ4</accession>
<dbReference type="EMBL" id="JANPWB010000005">
    <property type="protein sequence ID" value="KAJ1188654.1"/>
    <property type="molecule type" value="Genomic_DNA"/>
</dbReference>
<proteinExistence type="predicted"/>
<comment type="caution">
    <text evidence="2">The sequence shown here is derived from an EMBL/GenBank/DDBJ whole genome shotgun (WGS) entry which is preliminary data.</text>
</comment>
<sequence length="131" mass="14244">MGGRRPPTLDPCSVPPPSEEAASPLRGYNDDRQDGAYPISSGGIQQSLRSHGEAHFTGISRPCPPTNHMPQADKFDLILQEIRNSRAAIEQRKGAIAVDLGILRDDHMKLAEKVRLAGRTPADLAPQQTQN</sequence>
<feature type="region of interest" description="Disordered" evidence="1">
    <location>
        <begin position="1"/>
        <end position="70"/>
    </location>
</feature>
<gene>
    <name evidence="2" type="ORF">NDU88_005413</name>
</gene>
<keyword evidence="3" id="KW-1185">Reference proteome</keyword>